<comment type="cofactor">
    <cofactor evidence="1">
        <name>FAD</name>
        <dbReference type="ChEBI" id="CHEBI:57692"/>
    </cofactor>
</comment>
<dbReference type="InterPro" id="IPR017927">
    <property type="entry name" value="FAD-bd_FR_type"/>
</dbReference>
<feature type="domain" description="FAD-binding FR-type" evidence="11">
    <location>
        <begin position="2"/>
        <end position="105"/>
    </location>
</feature>
<evidence type="ECO:0000256" key="8">
    <source>
        <dbReference type="ARBA" id="ARBA00023014"/>
    </source>
</evidence>
<dbReference type="InterPro" id="IPR001433">
    <property type="entry name" value="OxRdtase_FAD/NAD-bd"/>
</dbReference>
<accession>A0ABT3CSS8</accession>
<keyword evidence="4" id="KW-0479">Metal-binding</keyword>
<keyword evidence="2" id="KW-0285">Flavoprotein</keyword>
<organism evidence="12 13">
    <name type="scientific">Reichenbachiella ulvae</name>
    <dbReference type="NCBI Taxonomy" id="2980104"/>
    <lineage>
        <taxon>Bacteria</taxon>
        <taxon>Pseudomonadati</taxon>
        <taxon>Bacteroidota</taxon>
        <taxon>Cytophagia</taxon>
        <taxon>Cytophagales</taxon>
        <taxon>Reichenbachiellaceae</taxon>
        <taxon>Reichenbachiella</taxon>
    </lineage>
</organism>
<dbReference type="Gene3D" id="2.40.30.10">
    <property type="entry name" value="Translation factors"/>
    <property type="match status" value="1"/>
</dbReference>
<dbReference type="InterPro" id="IPR001041">
    <property type="entry name" value="2Fe-2S_ferredoxin-type"/>
</dbReference>
<dbReference type="Gene3D" id="3.40.50.80">
    <property type="entry name" value="Nucleotide-binding domain of ferredoxin-NADP reductase (FNR) module"/>
    <property type="match status" value="1"/>
</dbReference>
<dbReference type="PANTHER" id="PTHR47354:SF8">
    <property type="entry name" value="1,2-PHENYLACETYL-COA EPOXIDASE, SUBUNIT E"/>
    <property type="match status" value="1"/>
</dbReference>
<dbReference type="InterPro" id="IPR001709">
    <property type="entry name" value="Flavoprot_Pyr_Nucl_cyt_Rdtase"/>
</dbReference>
<keyword evidence="9" id="KW-0472">Membrane</keyword>
<dbReference type="PROSITE" id="PS51384">
    <property type="entry name" value="FAD_FR"/>
    <property type="match status" value="1"/>
</dbReference>
<gene>
    <name evidence="12" type="ORF">N7U62_06505</name>
</gene>
<sequence length="353" mass="39667">MERIAKLKVIRIVRETPDAITLFFKQPLLWKLKYSAGQYLTVLVNLDGGVERRCFSLNSAPEIEKELSITVKNTQDGRVSHYLYNFVKEGDKVKVLHPQGEFKITPDPSMKRHIVLFGGGSGIAPLMSILKTILYFEDKSMVSLFYGNRDEESIIYSEELKDIKFDYQNRLNLIHILEDPGESRDCYKGRVQRTQVPELLRMVPKFPFGHTYCYICGPTGMMIEAIAGLKLAGVPDSNVFVERYVNADSANEAKAAGALLQNRELKLIHQGKTHSVTVKANRSILNAALDKGMELPFVCKDGICGSCKAQCQSGEVFMREDNILSDDEIAQNIVLTCISHPVTNNVVLKVMED</sequence>
<evidence type="ECO:0000256" key="4">
    <source>
        <dbReference type="ARBA" id="ARBA00022723"/>
    </source>
</evidence>
<dbReference type="CDD" id="cd00207">
    <property type="entry name" value="fer2"/>
    <property type="match status" value="1"/>
</dbReference>
<keyword evidence="7" id="KW-0408">Iron</keyword>
<dbReference type="InterPro" id="IPR050415">
    <property type="entry name" value="MRET"/>
</dbReference>
<dbReference type="InterPro" id="IPR017938">
    <property type="entry name" value="Riboflavin_synthase-like_b-brl"/>
</dbReference>
<dbReference type="CDD" id="cd06214">
    <property type="entry name" value="PA_degradation_oxidoreductase_like"/>
    <property type="match status" value="1"/>
</dbReference>
<dbReference type="InterPro" id="IPR008333">
    <property type="entry name" value="Cbr1-like_FAD-bd_dom"/>
</dbReference>
<keyword evidence="9" id="KW-0812">Transmembrane</keyword>
<comment type="caution">
    <text evidence="12">The sequence shown here is derived from an EMBL/GenBank/DDBJ whole genome shotgun (WGS) entry which is preliminary data.</text>
</comment>
<dbReference type="SUPFAM" id="SSF52343">
    <property type="entry name" value="Ferredoxin reductase-like, C-terminal NADP-linked domain"/>
    <property type="match status" value="1"/>
</dbReference>
<evidence type="ECO:0000259" key="10">
    <source>
        <dbReference type="PROSITE" id="PS51085"/>
    </source>
</evidence>
<dbReference type="InterPro" id="IPR039261">
    <property type="entry name" value="FNR_nucleotide-bd"/>
</dbReference>
<evidence type="ECO:0000256" key="9">
    <source>
        <dbReference type="SAM" id="Phobius"/>
    </source>
</evidence>
<evidence type="ECO:0000259" key="11">
    <source>
        <dbReference type="PROSITE" id="PS51384"/>
    </source>
</evidence>
<name>A0ABT3CSS8_9BACT</name>
<keyword evidence="3" id="KW-0001">2Fe-2S</keyword>
<dbReference type="InterPro" id="IPR036010">
    <property type="entry name" value="2Fe-2S_ferredoxin-like_sf"/>
</dbReference>
<keyword evidence="8" id="KW-0411">Iron-sulfur</keyword>
<dbReference type="PANTHER" id="PTHR47354">
    <property type="entry name" value="NADH OXIDOREDUCTASE HCR"/>
    <property type="match status" value="1"/>
</dbReference>
<keyword evidence="5" id="KW-0274">FAD</keyword>
<evidence type="ECO:0000313" key="12">
    <source>
        <dbReference type="EMBL" id="MCV9386308.1"/>
    </source>
</evidence>
<feature type="transmembrane region" description="Helical" evidence="9">
    <location>
        <begin position="114"/>
        <end position="136"/>
    </location>
</feature>
<keyword evidence="9" id="KW-1133">Transmembrane helix</keyword>
<evidence type="ECO:0000256" key="1">
    <source>
        <dbReference type="ARBA" id="ARBA00001974"/>
    </source>
</evidence>
<dbReference type="Pfam" id="PF00970">
    <property type="entry name" value="FAD_binding_6"/>
    <property type="match status" value="1"/>
</dbReference>
<feature type="domain" description="2Fe-2S ferredoxin-type" evidence="10">
    <location>
        <begin position="263"/>
        <end position="353"/>
    </location>
</feature>
<reference evidence="12 13" key="1">
    <citation type="submission" date="2022-10" db="EMBL/GenBank/DDBJ databases">
        <title>Comparative genomics and taxonomic characterization of three novel marine species of genus Reichenbachiella exhibiting antioxidant and polysaccharide degradation activities.</title>
        <authorList>
            <person name="Muhammad N."/>
            <person name="Lee Y.-J."/>
            <person name="Ko J."/>
            <person name="Kim S.-G."/>
        </authorList>
    </citation>
    <scope>NUCLEOTIDE SEQUENCE [LARGE SCALE GENOMIC DNA]</scope>
    <source>
        <strain evidence="12 13">ABR2-5</strain>
    </source>
</reference>
<proteinExistence type="predicted"/>
<dbReference type="Pfam" id="PF00111">
    <property type="entry name" value="Fer2"/>
    <property type="match status" value="1"/>
</dbReference>
<keyword evidence="6" id="KW-0560">Oxidoreductase</keyword>
<dbReference type="InterPro" id="IPR006058">
    <property type="entry name" value="2Fe2S_fd_BS"/>
</dbReference>
<protein>
    <submittedName>
        <fullName evidence="12">Ferredoxin--NADP reductase</fullName>
    </submittedName>
</protein>
<dbReference type="EMBL" id="JAOYOD010000001">
    <property type="protein sequence ID" value="MCV9386308.1"/>
    <property type="molecule type" value="Genomic_DNA"/>
</dbReference>
<dbReference type="RefSeq" id="WP_264137091.1">
    <property type="nucleotide sequence ID" value="NZ_JAOYOD010000001.1"/>
</dbReference>
<dbReference type="SUPFAM" id="SSF63380">
    <property type="entry name" value="Riboflavin synthase domain-like"/>
    <property type="match status" value="1"/>
</dbReference>
<evidence type="ECO:0000256" key="3">
    <source>
        <dbReference type="ARBA" id="ARBA00022714"/>
    </source>
</evidence>
<dbReference type="Pfam" id="PF00175">
    <property type="entry name" value="NAD_binding_1"/>
    <property type="match status" value="1"/>
</dbReference>
<keyword evidence="13" id="KW-1185">Reference proteome</keyword>
<evidence type="ECO:0000256" key="5">
    <source>
        <dbReference type="ARBA" id="ARBA00022827"/>
    </source>
</evidence>
<dbReference type="Gene3D" id="3.10.20.30">
    <property type="match status" value="1"/>
</dbReference>
<dbReference type="PRINTS" id="PR00371">
    <property type="entry name" value="FPNCR"/>
</dbReference>
<evidence type="ECO:0000313" key="13">
    <source>
        <dbReference type="Proteomes" id="UP001300692"/>
    </source>
</evidence>
<dbReference type="Proteomes" id="UP001300692">
    <property type="component" value="Unassembled WGS sequence"/>
</dbReference>
<evidence type="ECO:0000256" key="2">
    <source>
        <dbReference type="ARBA" id="ARBA00022630"/>
    </source>
</evidence>
<dbReference type="InterPro" id="IPR012675">
    <property type="entry name" value="Beta-grasp_dom_sf"/>
</dbReference>
<dbReference type="SUPFAM" id="SSF54292">
    <property type="entry name" value="2Fe-2S ferredoxin-like"/>
    <property type="match status" value="1"/>
</dbReference>
<evidence type="ECO:0000256" key="7">
    <source>
        <dbReference type="ARBA" id="ARBA00023004"/>
    </source>
</evidence>
<evidence type="ECO:0000256" key="6">
    <source>
        <dbReference type="ARBA" id="ARBA00023002"/>
    </source>
</evidence>
<dbReference type="PROSITE" id="PS00197">
    <property type="entry name" value="2FE2S_FER_1"/>
    <property type="match status" value="1"/>
</dbReference>
<dbReference type="PRINTS" id="PR00410">
    <property type="entry name" value="PHEHYDRXLASE"/>
</dbReference>
<dbReference type="PROSITE" id="PS51085">
    <property type="entry name" value="2FE2S_FER_2"/>
    <property type="match status" value="1"/>
</dbReference>